<dbReference type="AlphaFoldDB" id="I7KPB9"/>
<dbReference type="Proteomes" id="UP000009326">
    <property type="component" value="Unassembled WGS sequence"/>
</dbReference>
<evidence type="ECO:0000256" key="1">
    <source>
        <dbReference type="SAM" id="Phobius"/>
    </source>
</evidence>
<feature type="transmembrane region" description="Helical" evidence="1">
    <location>
        <begin position="21"/>
        <end position="39"/>
    </location>
</feature>
<keyword evidence="1" id="KW-0472">Membrane</keyword>
<accession>I7KPB9</accession>
<evidence type="ECO:0008006" key="4">
    <source>
        <dbReference type="Google" id="ProtNLM"/>
    </source>
</evidence>
<evidence type="ECO:0000313" key="2">
    <source>
        <dbReference type="EMBL" id="CCI87254.1"/>
    </source>
</evidence>
<dbReference type="EMBL" id="CAKC01000059">
    <property type="protein sequence ID" value="CCI87254.1"/>
    <property type="molecule type" value="Genomic_DNA"/>
</dbReference>
<dbReference type="InterPro" id="IPR016977">
    <property type="entry name" value="ComGF"/>
</dbReference>
<dbReference type="STRING" id="1423751.FC38_GL000082"/>
<comment type="caution">
    <text evidence="2">The sequence shown here is derived from an EMBL/GenBank/DDBJ whole genome shotgun (WGS) entry which is preliminary data.</text>
</comment>
<keyword evidence="1" id="KW-1133">Transmembrane helix</keyword>
<gene>
    <name evidence="2" type="ORF">BN52_03600</name>
</gene>
<reference evidence="2 3" key="1">
    <citation type="submission" date="2012-06" db="EMBL/GenBank/DDBJ databases">
        <title>Draft genome sequence of Lactobacillus gigeriorum CRBIP 24.85T, isolated from chicken crop.</title>
        <authorList>
            <person name="Cousin S."/>
            <person name="Ma L."/>
            <person name="Creno S."/>
            <person name="Clermont D."/>
            <person name="Loux V."/>
            <person name="Bizet C."/>
            <person name="Bouchier C."/>
        </authorList>
    </citation>
    <scope>NUCLEOTIDE SEQUENCE [LARGE SCALE GENOMIC DNA]</scope>
    <source>
        <strain evidence="3">CRBIP 24.85T</strain>
    </source>
</reference>
<proteinExistence type="predicted"/>
<keyword evidence="1" id="KW-0812">Transmembrane</keyword>
<organism evidence="2 3">
    <name type="scientific">Lactobacillus gigeriorum DSM 23908 = CRBIP 24.85</name>
    <dbReference type="NCBI Taxonomy" id="1423751"/>
    <lineage>
        <taxon>Bacteria</taxon>
        <taxon>Bacillati</taxon>
        <taxon>Bacillota</taxon>
        <taxon>Bacilli</taxon>
        <taxon>Lactobacillales</taxon>
        <taxon>Lactobacillaceae</taxon>
        <taxon>Lactobacillus</taxon>
    </lineage>
</organism>
<name>I7KPB9_9LACO</name>
<protein>
    <recommendedName>
        <fullName evidence="4">Competence protein ComGF</fullName>
    </recommendedName>
</protein>
<evidence type="ECO:0000313" key="3">
    <source>
        <dbReference type="Proteomes" id="UP000009326"/>
    </source>
</evidence>
<sequence length="167" mass="19200">MNIKTKKININKKPGFLLSETMVALIITIAIMFTLKGLLQNLKTANSWNMHQDEIAYAYVQFDRFLHANKSDKSYTEPKYSNAKKSCFAIKSGKELKHYAIQQYQSMIRVTTNKGGHMPLLLNVSDAKFETSADTIKILITEKDQRKSELFFKLKEEKTINEKESKG</sequence>
<dbReference type="Pfam" id="PF15980">
    <property type="entry name" value="ComGF"/>
    <property type="match status" value="1"/>
</dbReference>